<sequence>MSTPPIGIGGDNGSNRPTGRRPSIKLGSPKVNLKIAAAAVIGSTRLSNSKPPPPKTPPPAIATAKDPDDAVDGAYQRTVEEAEAKARRNKELMMEKRAAENVAKREKAKKDAEERRERMKAYGRQKPRTGGRSKSPTPRTKSPSPAENEATELTEVTVVTNEGAEEKRRSDKAYQRRIEEAQAEADRRNEEIRQKRAAENAAKREKNRKAAAARKELVESAAARSQAGNCKSRSHNTTYITASNSSIMGHDMLMQEDDMNLASWGKTKVSKWVEKIMGEYAYVYGSSQLITKMAYMFIHCDICGADLGDLSVDDLTNMSTEYNDYLRREGFEEEKMVHLPVGKKKLIVRAIQKNLELDRRQNAFDRPRKPFEECELQVEVKNIWDVSVSLQTFKCELKIKVRWEVDKMDSHLIEGLNPEAVNWEPAKYPTIEIFGQVDEFLERKSTFRVSREVVEGTGRNGRKTEHRFKVEAVYTIFAGISENFDLHDFPFDLQNLNIRISVIDRNNVRVEKEGGNTSSKTQFMKIRKLTHWTGGGGMGRGQSTAMTFNKDGNRMRHHTISMGGGEGEGEKEEEEEEGETVEVPFVTLNEEKSDQLPEYALDGHISHVYKIYILGAITMVVVFGWTINYKQSADRLNMDVTLLLVSVAFKHATTGMLPPISYSTEMDRFVIKSFIFIVAATFFHALISVMDTWTADGTESEERLEIVKNVDMILLGVWLVSWTGYVTLRRQTWRDIRAEHNGQRILEQIRDSKWETSGRGRKLREFMDGEIEFEELHTEWAKEKEERRRRRRRRRRRIEGQNGAEGGAGEGGGEREGRFARSMSAFQSTTLGFGKALKRIDSSSNRMKKNYRRKSNS</sequence>
<comment type="caution">
    <text evidence="4">The sequence shown here is derived from an EMBL/GenBank/DDBJ whole genome shotgun (WGS) entry which is preliminary data.</text>
</comment>
<feature type="compositionally biased region" description="Low complexity" evidence="2">
    <location>
        <begin position="132"/>
        <end position="162"/>
    </location>
</feature>
<organism evidence="4 5">
    <name type="scientific">Triparma retinervis</name>
    <dbReference type="NCBI Taxonomy" id="2557542"/>
    <lineage>
        <taxon>Eukaryota</taxon>
        <taxon>Sar</taxon>
        <taxon>Stramenopiles</taxon>
        <taxon>Ochrophyta</taxon>
        <taxon>Bolidophyceae</taxon>
        <taxon>Parmales</taxon>
        <taxon>Triparmaceae</taxon>
        <taxon>Triparma</taxon>
    </lineage>
</organism>
<evidence type="ECO:0000256" key="2">
    <source>
        <dbReference type="SAM" id="MobiDB-lite"/>
    </source>
</evidence>
<proteinExistence type="predicted"/>
<evidence type="ECO:0000313" key="5">
    <source>
        <dbReference type="Proteomes" id="UP001165082"/>
    </source>
</evidence>
<gene>
    <name evidence="4" type="ORF">TrRE_jg13265</name>
</gene>
<dbReference type="AlphaFoldDB" id="A0A9W7CEP6"/>
<feature type="compositionally biased region" description="Acidic residues" evidence="2">
    <location>
        <begin position="567"/>
        <end position="580"/>
    </location>
</feature>
<keyword evidence="3" id="KW-0812">Transmembrane</keyword>
<dbReference type="SUPFAM" id="SSF90112">
    <property type="entry name" value="Neurotransmitter-gated ion-channel transmembrane pore"/>
    <property type="match status" value="1"/>
</dbReference>
<dbReference type="InterPro" id="IPR036719">
    <property type="entry name" value="Neuro-gated_channel_TM_sf"/>
</dbReference>
<name>A0A9W7CEP6_9STRA</name>
<feature type="transmembrane region" description="Helical" evidence="3">
    <location>
        <begin position="710"/>
        <end position="728"/>
    </location>
</feature>
<comment type="subcellular location">
    <subcellularLocation>
        <location evidence="1">Membrane</location>
        <topology evidence="1">Multi-pass membrane protein</topology>
    </subcellularLocation>
</comment>
<feature type="transmembrane region" description="Helical" evidence="3">
    <location>
        <begin position="611"/>
        <end position="629"/>
    </location>
</feature>
<dbReference type="GO" id="GO:0005230">
    <property type="term" value="F:extracellular ligand-gated monoatomic ion channel activity"/>
    <property type="evidence" value="ECO:0007669"/>
    <property type="project" value="InterPro"/>
</dbReference>
<evidence type="ECO:0000256" key="1">
    <source>
        <dbReference type="ARBA" id="ARBA00004141"/>
    </source>
</evidence>
<feature type="compositionally biased region" description="Basic and acidic residues" evidence="2">
    <location>
        <begin position="164"/>
        <end position="204"/>
    </location>
</feature>
<dbReference type="GO" id="GO:0016020">
    <property type="term" value="C:membrane"/>
    <property type="evidence" value="ECO:0007669"/>
    <property type="project" value="UniProtKB-SubCell"/>
</dbReference>
<protein>
    <recommendedName>
        <fullName evidence="6">Neurotransmitter-gated ion-channel ligand-binding domain-containing protein</fullName>
    </recommendedName>
</protein>
<reference evidence="4" key="1">
    <citation type="submission" date="2022-07" db="EMBL/GenBank/DDBJ databases">
        <title>Genome analysis of Parmales, a sister group of diatoms, reveals the evolutionary specialization of diatoms from phago-mixotrophs to photoautotrophs.</title>
        <authorList>
            <person name="Ban H."/>
            <person name="Sato S."/>
            <person name="Yoshikawa S."/>
            <person name="Kazumasa Y."/>
            <person name="Nakamura Y."/>
            <person name="Ichinomiya M."/>
            <person name="Saitoh K."/>
            <person name="Sato N."/>
            <person name="Blanc-Mathieu R."/>
            <person name="Endo H."/>
            <person name="Kuwata A."/>
            <person name="Ogata H."/>
        </authorList>
    </citation>
    <scope>NUCLEOTIDE SEQUENCE</scope>
</reference>
<feature type="transmembrane region" description="Helical" evidence="3">
    <location>
        <begin position="669"/>
        <end position="690"/>
    </location>
</feature>
<keyword evidence="5" id="KW-1185">Reference proteome</keyword>
<dbReference type="OrthoDB" id="62474at2759"/>
<dbReference type="Gene3D" id="2.70.170.10">
    <property type="entry name" value="Neurotransmitter-gated ion-channel ligand-binding domain"/>
    <property type="match status" value="1"/>
</dbReference>
<dbReference type="EMBL" id="BRXZ01000073">
    <property type="protein sequence ID" value="GMI04393.1"/>
    <property type="molecule type" value="Genomic_DNA"/>
</dbReference>
<dbReference type="InterPro" id="IPR038050">
    <property type="entry name" value="Neuro_actylchol_rec"/>
</dbReference>
<evidence type="ECO:0000256" key="3">
    <source>
        <dbReference type="SAM" id="Phobius"/>
    </source>
</evidence>
<dbReference type="Gene3D" id="1.20.58.390">
    <property type="entry name" value="Neurotransmitter-gated ion-channel transmembrane domain"/>
    <property type="match status" value="1"/>
</dbReference>
<feature type="compositionally biased region" description="Pro residues" evidence="2">
    <location>
        <begin position="50"/>
        <end position="60"/>
    </location>
</feature>
<dbReference type="Proteomes" id="UP001165082">
    <property type="component" value="Unassembled WGS sequence"/>
</dbReference>
<feature type="region of interest" description="Disordered" evidence="2">
    <location>
        <begin position="42"/>
        <end position="234"/>
    </location>
</feature>
<feature type="compositionally biased region" description="Basic residues" evidence="2">
    <location>
        <begin position="121"/>
        <end position="131"/>
    </location>
</feature>
<feature type="region of interest" description="Disordered" evidence="2">
    <location>
        <begin position="800"/>
        <end position="857"/>
    </location>
</feature>
<evidence type="ECO:0000313" key="4">
    <source>
        <dbReference type="EMBL" id="GMI04393.1"/>
    </source>
</evidence>
<keyword evidence="3" id="KW-1133">Transmembrane helix</keyword>
<feature type="compositionally biased region" description="Basic and acidic residues" evidence="2">
    <location>
        <begin position="78"/>
        <end position="120"/>
    </location>
</feature>
<keyword evidence="3" id="KW-0472">Membrane</keyword>
<evidence type="ECO:0008006" key="6">
    <source>
        <dbReference type="Google" id="ProtNLM"/>
    </source>
</evidence>
<dbReference type="InterPro" id="IPR036734">
    <property type="entry name" value="Neur_chan_lig-bd_sf"/>
</dbReference>
<feature type="region of interest" description="Disordered" evidence="2">
    <location>
        <begin position="560"/>
        <end position="581"/>
    </location>
</feature>
<feature type="region of interest" description="Disordered" evidence="2">
    <location>
        <begin position="1"/>
        <end position="30"/>
    </location>
</feature>
<feature type="compositionally biased region" description="Basic residues" evidence="2">
    <location>
        <begin position="846"/>
        <end position="857"/>
    </location>
</feature>
<accession>A0A9W7CEP6</accession>